<accession>H2CJ27</accession>
<sequence length="155" mass="17355">MKVPEQEMTVTYYIRLTDGKGLIRSYHFDYYGIDPGCIAMMKTISDPQREKEAVQKVTAQFVHDYAEASDAGFYTMYQSIRMKDGRIFFLANVKEQGAEMRILMPDGRSAVVNRAEIAQSIVLPSTLPLEEPVRKSPPRGPTPSSGGLPTKSTFP</sequence>
<reference evidence="2 3" key="1">
    <citation type="submission" date="2011-10" db="EMBL/GenBank/DDBJ databases">
        <title>The Improved High-Quality Draft genome of Leptonema illini DSM 21528.</title>
        <authorList>
            <consortium name="US DOE Joint Genome Institute (JGI-PGF)"/>
            <person name="Lucas S."/>
            <person name="Copeland A."/>
            <person name="Lapidus A."/>
            <person name="Glavina del Rio T."/>
            <person name="Dalin E."/>
            <person name="Tice H."/>
            <person name="Bruce D."/>
            <person name="Goodwin L."/>
            <person name="Pitluck S."/>
            <person name="Peters L."/>
            <person name="Mikhailova N."/>
            <person name="Held B."/>
            <person name="Kyrpides N."/>
            <person name="Mavromatis K."/>
            <person name="Ivanova N."/>
            <person name="Markowitz V."/>
            <person name="Cheng J.-F."/>
            <person name="Hugenholtz P."/>
            <person name="Woyke T."/>
            <person name="Wu D."/>
            <person name="Gronow S."/>
            <person name="Wellnitz S."/>
            <person name="Brambilla E.-M."/>
            <person name="Klenk H.-P."/>
            <person name="Eisen J.A."/>
        </authorList>
    </citation>
    <scope>NUCLEOTIDE SEQUENCE [LARGE SCALE GENOMIC DNA]</scope>
    <source>
        <strain evidence="2 3">DSM 21528</strain>
    </source>
</reference>
<proteinExistence type="predicted"/>
<feature type="compositionally biased region" description="Low complexity" evidence="1">
    <location>
        <begin position="142"/>
        <end position="155"/>
    </location>
</feature>
<dbReference type="STRING" id="183.GCA_002009735_00607"/>
<dbReference type="EMBL" id="JH597773">
    <property type="protein sequence ID" value="EHQ04944.1"/>
    <property type="molecule type" value="Genomic_DNA"/>
</dbReference>
<protein>
    <submittedName>
        <fullName evidence="2">Uncharacterized protein</fullName>
    </submittedName>
</protein>
<evidence type="ECO:0000256" key="1">
    <source>
        <dbReference type="SAM" id="MobiDB-lite"/>
    </source>
</evidence>
<dbReference type="HOGENOM" id="CLU_1693333_0_0_12"/>
<gene>
    <name evidence="2" type="ORF">Lepil_0237</name>
</gene>
<dbReference type="AlphaFoldDB" id="H2CJ27"/>
<organism evidence="2 3">
    <name type="scientific">Leptonema illini DSM 21528</name>
    <dbReference type="NCBI Taxonomy" id="929563"/>
    <lineage>
        <taxon>Bacteria</taxon>
        <taxon>Pseudomonadati</taxon>
        <taxon>Spirochaetota</taxon>
        <taxon>Spirochaetia</taxon>
        <taxon>Leptospirales</taxon>
        <taxon>Leptospiraceae</taxon>
        <taxon>Leptonema</taxon>
    </lineage>
</organism>
<feature type="region of interest" description="Disordered" evidence="1">
    <location>
        <begin position="128"/>
        <end position="155"/>
    </location>
</feature>
<evidence type="ECO:0000313" key="2">
    <source>
        <dbReference type="EMBL" id="EHQ04944.1"/>
    </source>
</evidence>
<keyword evidence="3" id="KW-1185">Reference proteome</keyword>
<evidence type="ECO:0000313" key="3">
    <source>
        <dbReference type="Proteomes" id="UP000005737"/>
    </source>
</evidence>
<name>H2CJ27_9LEPT</name>
<dbReference type="Proteomes" id="UP000005737">
    <property type="component" value="Unassembled WGS sequence"/>
</dbReference>